<keyword evidence="3" id="KW-0808">Transferase</keyword>
<reference evidence="3 4" key="1">
    <citation type="submission" date="2023-09" db="EMBL/GenBank/DDBJ databases">
        <title>Novel taxa isolated from Blanes Bay.</title>
        <authorList>
            <person name="Rey-Velasco X."/>
            <person name="Lucena T."/>
        </authorList>
    </citation>
    <scope>NUCLEOTIDE SEQUENCE [LARGE SCALE GENOMIC DNA]</scope>
    <source>
        <strain evidence="3 4">S334</strain>
    </source>
</reference>
<accession>A0ABU3L946</accession>
<dbReference type="Proteomes" id="UP001250656">
    <property type="component" value="Unassembled WGS sequence"/>
</dbReference>
<feature type="domain" description="Glycosyltransferase subfamily 4-like N-terminal" evidence="2">
    <location>
        <begin position="13"/>
        <end position="173"/>
    </location>
</feature>
<evidence type="ECO:0000259" key="1">
    <source>
        <dbReference type="Pfam" id="PF00534"/>
    </source>
</evidence>
<dbReference type="InterPro" id="IPR028098">
    <property type="entry name" value="Glyco_trans_4-like_N"/>
</dbReference>
<dbReference type="PANTHER" id="PTHR12526:SF630">
    <property type="entry name" value="GLYCOSYLTRANSFERASE"/>
    <property type="match status" value="1"/>
</dbReference>
<proteinExistence type="predicted"/>
<gene>
    <name evidence="3" type="ORF">RQM65_16170</name>
</gene>
<feature type="domain" description="Glycosyl transferase family 1" evidence="1">
    <location>
        <begin position="181"/>
        <end position="343"/>
    </location>
</feature>
<sequence length="360" mass="40783">MRILQIISALTNGGAEKLVVETTKKFIEKNHKVDILLFKSIDSVLEREILKMDTVNVHFLSENTNIYHPAHIFKIKRHLSKYWYDVIHVHLFPAFYWSALAVDKNFRGKLVHTEHSTNNRRMGNWIYKLIDNSIYKKYDCHIAISDAVRKSLNDHLGSKKIKVVNIYNGVNLEAIDSAKPLDKKQFGLKESDKILIQVSSFKKPKDQPTLIKALNLLNTNVHLLLAGTGTLKSYCVSLAKELGVEHRVHFLGLRTDVPRLLKTADIVVLSSHYEGLSLASVEGLASGRPFIASDVPGLTEVVEGAGLLFPKNDSVKLAEIIANLLADKNYYDKTVRDCINRSKKYSIDLMVNKYIELYEA</sequence>
<keyword evidence="3" id="KW-0328">Glycosyltransferase</keyword>
<dbReference type="EMBL" id="JAVTTP010000001">
    <property type="protein sequence ID" value="MDT7830205.1"/>
    <property type="molecule type" value="Genomic_DNA"/>
</dbReference>
<evidence type="ECO:0000313" key="4">
    <source>
        <dbReference type="Proteomes" id="UP001250656"/>
    </source>
</evidence>
<name>A0ABU3L946_9FLAO</name>
<organism evidence="3 4">
    <name type="scientific">Pricia mediterranea</name>
    <dbReference type="NCBI Taxonomy" id="3076079"/>
    <lineage>
        <taxon>Bacteria</taxon>
        <taxon>Pseudomonadati</taxon>
        <taxon>Bacteroidota</taxon>
        <taxon>Flavobacteriia</taxon>
        <taxon>Flavobacteriales</taxon>
        <taxon>Flavobacteriaceae</taxon>
        <taxon>Pricia</taxon>
    </lineage>
</organism>
<dbReference type="SUPFAM" id="SSF53756">
    <property type="entry name" value="UDP-Glycosyltransferase/glycogen phosphorylase"/>
    <property type="match status" value="1"/>
</dbReference>
<evidence type="ECO:0000313" key="3">
    <source>
        <dbReference type="EMBL" id="MDT7830205.1"/>
    </source>
</evidence>
<evidence type="ECO:0000259" key="2">
    <source>
        <dbReference type="Pfam" id="PF13439"/>
    </source>
</evidence>
<dbReference type="Pfam" id="PF13439">
    <property type="entry name" value="Glyco_transf_4"/>
    <property type="match status" value="1"/>
</dbReference>
<dbReference type="GO" id="GO:0016757">
    <property type="term" value="F:glycosyltransferase activity"/>
    <property type="evidence" value="ECO:0007669"/>
    <property type="project" value="UniProtKB-KW"/>
</dbReference>
<dbReference type="Pfam" id="PF00534">
    <property type="entry name" value="Glycos_transf_1"/>
    <property type="match status" value="1"/>
</dbReference>
<dbReference type="RefSeq" id="WP_314016455.1">
    <property type="nucleotide sequence ID" value="NZ_JAVTTP010000001.1"/>
</dbReference>
<keyword evidence="4" id="KW-1185">Reference proteome</keyword>
<comment type="caution">
    <text evidence="3">The sequence shown here is derived from an EMBL/GenBank/DDBJ whole genome shotgun (WGS) entry which is preliminary data.</text>
</comment>
<protein>
    <submittedName>
        <fullName evidence="3">Glycosyltransferase</fullName>
        <ecNumber evidence="3">2.4.-.-</ecNumber>
    </submittedName>
</protein>
<dbReference type="PANTHER" id="PTHR12526">
    <property type="entry name" value="GLYCOSYLTRANSFERASE"/>
    <property type="match status" value="1"/>
</dbReference>
<dbReference type="InterPro" id="IPR001296">
    <property type="entry name" value="Glyco_trans_1"/>
</dbReference>
<dbReference type="Gene3D" id="3.40.50.2000">
    <property type="entry name" value="Glycogen Phosphorylase B"/>
    <property type="match status" value="2"/>
</dbReference>
<dbReference type="EC" id="2.4.-.-" evidence="3"/>